<dbReference type="EMBL" id="JANBVB010000006">
    <property type="protein sequence ID" value="KAJ2900379.1"/>
    <property type="molecule type" value="Genomic_DNA"/>
</dbReference>
<proteinExistence type="predicted"/>
<dbReference type="Proteomes" id="UP001139981">
    <property type="component" value="Unassembled WGS sequence"/>
</dbReference>
<accession>A0ACC1M9Q9</accession>
<keyword evidence="2" id="KW-1185">Reference proteome</keyword>
<protein>
    <submittedName>
        <fullName evidence="1">Uncharacterized protein</fullName>
    </submittedName>
</protein>
<evidence type="ECO:0000313" key="1">
    <source>
        <dbReference type="EMBL" id="KAJ2900379.1"/>
    </source>
</evidence>
<reference evidence="1" key="1">
    <citation type="submission" date="2022-07" db="EMBL/GenBank/DDBJ databases">
        <title>Phylogenomic reconstructions and comparative analyses of Kickxellomycotina fungi.</title>
        <authorList>
            <person name="Reynolds N.K."/>
            <person name="Stajich J.E."/>
            <person name="Barry K."/>
            <person name="Grigoriev I.V."/>
            <person name="Crous P."/>
            <person name="Smith M.E."/>
        </authorList>
    </citation>
    <scope>NUCLEOTIDE SEQUENCE</scope>
    <source>
        <strain evidence="1">CBS 190363</strain>
    </source>
</reference>
<sequence length="729" mass="75352">MKVREATSNDPGSPSGALMNEIAQATYNQSDFLGVMEIIDKRLNDKGKNWRHVFKALTLLDFCLHVGSKTVVEYAIDNIFIVKTLREFQHIDDSGRDQGANVRQKAKEVTLLLLDRTRLEKERNNRNWMGSRMGFGGGGSMDHYNNTYASSSGRLPQGGASGSNRARSDDRAGGHGRGSSFSHSSNQRYGDSDGEMRKAIAESKRVASSKRVPTNYDEDAELKKAIEESAREAKRGEEEKKRKAAAAAKPTTGEADLLGGLDDAFDTSAAANASVTNFNNNSNMVSTTSFSQQHQQFGSSSAANDLLGAFGGGGGQMAMNNQFGGMGNAGNAGFDPFGLNGGGMNNQMMMAGNGDMNSQMMMMGNGGQQMGGMNFSSPMGMAGSSTNAFDNNMFGNNSTSSNHVITRTTITTTGMAMEGLGGGGGTPNPFGPSSTMASTPSMGMFDASSGMMGGQQQQQISGGNNLFDTGMGNGSSSLLGMSGAADMGASTAGGSGGGFNGASGAFGSAFDGGLNAKTLPFGVNPNDPNSRIAEIARNSDRIDPFASLAMGSSSSGNNPFGGTSSSVAGLGGMTPSQPMNASSSFLGTPTTSSAGMMSAVGSSLVDLSPAALAMNGGGNSSFQSFGQVNRNPFAAADGMGGGMMNASSNKQPSMNQLMTGGMGNQMAMGGTVGSANVFGQLQQQQTPGMFGGGMQQAQQTQQMAFQQQNQNQQVNPFAQNNNNNNMFGL</sequence>
<name>A0ACC1M9Q9_9FUNG</name>
<organism evidence="1 2">
    <name type="scientific">Coemansia aciculifera</name>
    <dbReference type="NCBI Taxonomy" id="417176"/>
    <lineage>
        <taxon>Eukaryota</taxon>
        <taxon>Fungi</taxon>
        <taxon>Fungi incertae sedis</taxon>
        <taxon>Zoopagomycota</taxon>
        <taxon>Kickxellomycotina</taxon>
        <taxon>Kickxellomycetes</taxon>
        <taxon>Kickxellales</taxon>
        <taxon>Kickxellaceae</taxon>
        <taxon>Coemansia</taxon>
    </lineage>
</organism>
<gene>
    <name evidence="1" type="ORF">IWW38_000546</name>
</gene>
<comment type="caution">
    <text evidence="1">The sequence shown here is derived from an EMBL/GenBank/DDBJ whole genome shotgun (WGS) entry which is preliminary data.</text>
</comment>
<evidence type="ECO:0000313" key="2">
    <source>
        <dbReference type="Proteomes" id="UP001139981"/>
    </source>
</evidence>